<name>A0A9P1NMQ5_9PROT</name>
<evidence type="ECO:0000313" key="2">
    <source>
        <dbReference type="EMBL" id="CCC98877.1"/>
    </source>
</evidence>
<keyword evidence="3" id="KW-1185">Reference proteome</keyword>
<evidence type="ECO:0000256" key="1">
    <source>
        <dbReference type="SAM" id="MobiDB-lite"/>
    </source>
</evidence>
<accession>A0A9P1NMQ5</accession>
<reference evidence="2 3" key="1">
    <citation type="journal article" date="2011" name="PLoS Genet.">
        <title>Azospirillum genomes reveal transition of bacteria from aquatic to terrestrial environments.</title>
        <authorList>
            <person name="Wisniewski-Dye F."/>
            <person name="Borziak K."/>
            <person name="Khalsa-Moyers G."/>
            <person name="Alexandre G."/>
            <person name="Sukharnikov L.O."/>
            <person name="Wuichet K."/>
            <person name="Hurst G.B."/>
            <person name="McDonald W.H."/>
            <person name="Robertson J.S."/>
            <person name="Barbe V."/>
            <person name="Calteau A."/>
            <person name="Rouy Z."/>
            <person name="Mangenot S."/>
            <person name="Prigent-Combaret C."/>
            <person name="Normand P."/>
            <person name="Boyer M."/>
            <person name="Siguier P."/>
            <person name="Dessaux Y."/>
            <person name="Elmerich C."/>
            <person name="Condemine G."/>
            <person name="Krishnen G."/>
            <person name="Kennedy I."/>
            <person name="Paterson A.H."/>
            <person name="Gonzalez V."/>
            <person name="Mavingui P."/>
            <person name="Zhulin I.B."/>
        </authorList>
    </citation>
    <scope>NUCLEOTIDE SEQUENCE [LARGE SCALE GENOMIC DNA]</scope>
    <source>
        <strain evidence="2 3">Sp245</strain>
    </source>
</reference>
<feature type="compositionally biased region" description="Pro residues" evidence="1">
    <location>
        <begin position="64"/>
        <end position="75"/>
    </location>
</feature>
<organism evidence="2 3">
    <name type="scientific">Azospirillum baldaniorum</name>
    <dbReference type="NCBI Taxonomy" id="1064539"/>
    <lineage>
        <taxon>Bacteria</taxon>
        <taxon>Pseudomonadati</taxon>
        <taxon>Pseudomonadota</taxon>
        <taxon>Alphaproteobacteria</taxon>
        <taxon>Rhodospirillales</taxon>
        <taxon>Azospirillaceae</taxon>
        <taxon>Azospirillum</taxon>
    </lineage>
</organism>
<evidence type="ECO:0000313" key="3">
    <source>
        <dbReference type="Proteomes" id="UP000007319"/>
    </source>
</evidence>
<dbReference type="EMBL" id="HE577327">
    <property type="protein sequence ID" value="CCC98877.1"/>
    <property type="molecule type" value="Genomic_DNA"/>
</dbReference>
<sequence>MIRDACLPGNHPSATSVHAKAVQSRTPEPHLGTMRERQSMTRPLTTPPPPKSPRHPGDDVVMPPYTPGSVPPPDGDLPKSDRERTPPPNTYPPKQNP</sequence>
<proteinExistence type="predicted"/>
<gene>
    <name evidence="2" type="ORF">AZOBR_160037</name>
</gene>
<dbReference type="KEGG" id="abs:AZOBR_160037"/>
<feature type="compositionally biased region" description="Basic and acidic residues" evidence="1">
    <location>
        <begin position="76"/>
        <end position="85"/>
    </location>
</feature>
<feature type="region of interest" description="Disordered" evidence="1">
    <location>
        <begin position="1"/>
        <end position="97"/>
    </location>
</feature>
<protein>
    <submittedName>
        <fullName evidence="2">Uncharacterized protein</fullName>
    </submittedName>
</protein>
<feature type="compositionally biased region" description="Pro residues" evidence="1">
    <location>
        <begin position="86"/>
        <end position="97"/>
    </location>
</feature>
<dbReference type="AlphaFoldDB" id="A0A9P1NMQ5"/>
<dbReference type="Proteomes" id="UP000007319">
    <property type="component" value="Chromosome"/>
</dbReference>